<sequence>MILCARACIAMKPLKYSWMKTKAILMIMQNK</sequence>
<name>A0A8S5N241_9CAUD</name>
<protein>
    <submittedName>
        <fullName evidence="1">Uncharacterized protein</fullName>
    </submittedName>
</protein>
<reference evidence="1" key="1">
    <citation type="journal article" date="2021" name="Proc. Natl. Acad. Sci. U.S.A.">
        <title>A Catalog of Tens of Thousands of Viruses from Human Metagenomes Reveals Hidden Associations with Chronic Diseases.</title>
        <authorList>
            <person name="Tisza M.J."/>
            <person name="Buck C.B."/>
        </authorList>
    </citation>
    <scope>NUCLEOTIDE SEQUENCE</scope>
    <source>
        <strain evidence="1">Ctnks32</strain>
    </source>
</reference>
<organism evidence="1">
    <name type="scientific">Siphoviridae sp. ctnks32</name>
    <dbReference type="NCBI Taxonomy" id="2826457"/>
    <lineage>
        <taxon>Viruses</taxon>
        <taxon>Duplodnaviria</taxon>
        <taxon>Heunggongvirae</taxon>
        <taxon>Uroviricota</taxon>
        <taxon>Caudoviricetes</taxon>
    </lineage>
</organism>
<dbReference type="EMBL" id="BK015039">
    <property type="protein sequence ID" value="DAD88322.1"/>
    <property type="molecule type" value="Genomic_DNA"/>
</dbReference>
<proteinExistence type="predicted"/>
<evidence type="ECO:0000313" key="1">
    <source>
        <dbReference type="EMBL" id="DAD88322.1"/>
    </source>
</evidence>
<accession>A0A8S5N241</accession>